<dbReference type="AlphaFoldDB" id="A0A4Q9N1H2"/>
<dbReference type="PROSITE" id="PS00061">
    <property type="entry name" value="ADH_SHORT"/>
    <property type="match status" value="1"/>
</dbReference>
<dbReference type="PRINTS" id="PR00081">
    <property type="entry name" value="GDHRDH"/>
</dbReference>
<keyword evidence="2" id="KW-0521">NADP</keyword>
<dbReference type="Pfam" id="PF00106">
    <property type="entry name" value="adh_short"/>
    <property type="match status" value="1"/>
</dbReference>
<dbReference type="GO" id="GO:0016020">
    <property type="term" value="C:membrane"/>
    <property type="evidence" value="ECO:0007669"/>
    <property type="project" value="TreeGrafter"/>
</dbReference>
<dbReference type="Proteomes" id="UP000292957">
    <property type="component" value="Unassembled WGS sequence"/>
</dbReference>
<comment type="similarity">
    <text evidence="1">Belongs to the short-chain dehydrogenases/reductases (SDR) family.</text>
</comment>
<reference evidence="5" key="1">
    <citation type="submission" date="2019-01" db="EMBL/GenBank/DDBJ databases">
        <title>Draft genome sequences of three monokaryotic isolates of the white-rot basidiomycete fungus Dichomitus squalens.</title>
        <authorList>
            <consortium name="DOE Joint Genome Institute"/>
            <person name="Lopez S.C."/>
            <person name="Andreopoulos B."/>
            <person name="Pangilinan J."/>
            <person name="Lipzen A."/>
            <person name="Riley R."/>
            <person name="Ahrendt S."/>
            <person name="Ng V."/>
            <person name="Barry K."/>
            <person name="Daum C."/>
            <person name="Grigoriev I.V."/>
            <person name="Hilden K.S."/>
            <person name="Makela M.R."/>
            <person name="de Vries R.P."/>
        </authorList>
    </citation>
    <scope>NUCLEOTIDE SEQUENCE [LARGE SCALE GENOMIC DNA]</scope>
    <source>
        <strain evidence="5">OM18370.1</strain>
    </source>
</reference>
<accession>A0A4Q9N1H2</accession>
<dbReference type="InterPro" id="IPR020904">
    <property type="entry name" value="Sc_DH/Rdtase_CS"/>
</dbReference>
<dbReference type="InterPro" id="IPR036291">
    <property type="entry name" value="NAD(P)-bd_dom_sf"/>
</dbReference>
<dbReference type="InterPro" id="IPR002347">
    <property type="entry name" value="SDR_fam"/>
</dbReference>
<evidence type="ECO:0000313" key="5">
    <source>
        <dbReference type="EMBL" id="TBU32546.1"/>
    </source>
</evidence>
<dbReference type="PANTHER" id="PTHR44196">
    <property type="entry name" value="DEHYDROGENASE/REDUCTASE SDR FAMILY MEMBER 7B"/>
    <property type="match status" value="1"/>
</dbReference>
<organism evidence="5">
    <name type="scientific">Dichomitus squalens</name>
    <dbReference type="NCBI Taxonomy" id="114155"/>
    <lineage>
        <taxon>Eukaryota</taxon>
        <taxon>Fungi</taxon>
        <taxon>Dikarya</taxon>
        <taxon>Basidiomycota</taxon>
        <taxon>Agaricomycotina</taxon>
        <taxon>Agaricomycetes</taxon>
        <taxon>Polyporales</taxon>
        <taxon>Polyporaceae</taxon>
        <taxon>Dichomitus</taxon>
    </lineage>
</organism>
<evidence type="ECO:0000256" key="1">
    <source>
        <dbReference type="ARBA" id="ARBA00006484"/>
    </source>
</evidence>
<proteinExistence type="inferred from homology"/>
<comment type="function">
    <text evidence="4">Putative oxidoreductase.</text>
</comment>
<sequence length="354" mass="38217">MSSSTYIKSIICTLSGVVDSTENAVYRHPIVISLAVLYVAHRLWRQRWRRSRTLPRSQERVLVVGASSGIGRSIAHEYATAGARVCIVGRRDHQLNAVAEECANLLPGEAADGAGGKRGSSRDVLPVVADFTNADDMVALREKLEERWGGLDTLVVCAGVSALRPLLEVAGLDRHDGKFSPPQVSVAGVQRTVEVACAAMHGNYIGPLVCAVTFIPLLSLTSTAPSVLLMSSLAAVVPAPTRSLYTSTKASSLLLYQSLAIEHPSIKFTFILPSTVEGDFRASAVDDGTVREADPNKNGLKRTTVARRSILAVDRGEKLVFMPPVTGRFAHLCYWVFPSFIEVLAARKYNFTAV</sequence>
<dbReference type="Gene3D" id="3.40.50.720">
    <property type="entry name" value="NAD(P)-binding Rossmann-like Domain"/>
    <property type="match status" value="1"/>
</dbReference>
<dbReference type="SUPFAM" id="SSF51735">
    <property type="entry name" value="NAD(P)-binding Rossmann-fold domains"/>
    <property type="match status" value="1"/>
</dbReference>
<dbReference type="GO" id="GO:0016491">
    <property type="term" value="F:oxidoreductase activity"/>
    <property type="evidence" value="ECO:0007669"/>
    <property type="project" value="UniProtKB-KW"/>
</dbReference>
<evidence type="ECO:0000256" key="4">
    <source>
        <dbReference type="ARBA" id="ARBA00037096"/>
    </source>
</evidence>
<name>A0A4Q9N1H2_9APHY</name>
<dbReference type="OrthoDB" id="37659at2759"/>
<dbReference type="EMBL" id="ML143394">
    <property type="protein sequence ID" value="TBU32546.1"/>
    <property type="molecule type" value="Genomic_DNA"/>
</dbReference>
<evidence type="ECO:0000256" key="3">
    <source>
        <dbReference type="ARBA" id="ARBA00023002"/>
    </source>
</evidence>
<evidence type="ECO:0000256" key="2">
    <source>
        <dbReference type="ARBA" id="ARBA00022857"/>
    </source>
</evidence>
<protein>
    <submittedName>
        <fullName evidence="5">NAD(P)-binding protein</fullName>
    </submittedName>
</protein>
<dbReference type="PANTHER" id="PTHR44196:SF1">
    <property type="entry name" value="DEHYDROGENASE_REDUCTASE SDR FAMILY MEMBER 7B"/>
    <property type="match status" value="1"/>
</dbReference>
<keyword evidence="3" id="KW-0560">Oxidoreductase</keyword>
<gene>
    <name evidence="5" type="ORF">BD311DRAFT_750232</name>
</gene>